<dbReference type="Proteomes" id="UP000554482">
    <property type="component" value="Unassembled WGS sequence"/>
</dbReference>
<feature type="compositionally biased region" description="Basic and acidic residues" evidence="1">
    <location>
        <begin position="1"/>
        <end position="21"/>
    </location>
</feature>
<evidence type="ECO:0000313" key="3">
    <source>
        <dbReference type="Proteomes" id="UP000554482"/>
    </source>
</evidence>
<organism evidence="2 3">
    <name type="scientific">Thalictrum thalictroides</name>
    <name type="common">Rue-anemone</name>
    <name type="synonym">Anemone thalictroides</name>
    <dbReference type="NCBI Taxonomy" id="46969"/>
    <lineage>
        <taxon>Eukaryota</taxon>
        <taxon>Viridiplantae</taxon>
        <taxon>Streptophyta</taxon>
        <taxon>Embryophyta</taxon>
        <taxon>Tracheophyta</taxon>
        <taxon>Spermatophyta</taxon>
        <taxon>Magnoliopsida</taxon>
        <taxon>Ranunculales</taxon>
        <taxon>Ranunculaceae</taxon>
        <taxon>Thalictroideae</taxon>
        <taxon>Thalictrum</taxon>
    </lineage>
</organism>
<feature type="region of interest" description="Disordered" evidence="1">
    <location>
        <begin position="1"/>
        <end position="67"/>
    </location>
</feature>
<sequence length="67" mass="7855">MLARSEKERRMQRRERGESRNPYKQMQIKFPLKSGRHSPNLLKRGYEVKGSLDQSKAKAARDWPPSG</sequence>
<reference evidence="2 3" key="1">
    <citation type="submission" date="2020-06" db="EMBL/GenBank/DDBJ databases">
        <title>Transcriptomic and genomic resources for Thalictrum thalictroides and T. hernandezii: Facilitating candidate gene discovery in an emerging model plant lineage.</title>
        <authorList>
            <person name="Arias T."/>
            <person name="Riano-Pachon D.M."/>
            <person name="Di Stilio V.S."/>
        </authorList>
    </citation>
    <scope>NUCLEOTIDE SEQUENCE [LARGE SCALE GENOMIC DNA]</scope>
    <source>
        <strain evidence="3">cv. WT478/WT964</strain>
        <tissue evidence="2">Leaves</tissue>
    </source>
</reference>
<accession>A0A7J6UU42</accession>
<protein>
    <submittedName>
        <fullName evidence="2">Uncharacterized protein</fullName>
    </submittedName>
</protein>
<gene>
    <name evidence="2" type="ORF">FRX31_034643</name>
</gene>
<dbReference type="AlphaFoldDB" id="A0A7J6UU42"/>
<comment type="caution">
    <text evidence="2">The sequence shown here is derived from an EMBL/GenBank/DDBJ whole genome shotgun (WGS) entry which is preliminary data.</text>
</comment>
<name>A0A7J6UU42_THATH</name>
<keyword evidence="3" id="KW-1185">Reference proteome</keyword>
<dbReference type="EMBL" id="JABWDY010043622">
    <property type="protein sequence ID" value="KAF5175772.1"/>
    <property type="molecule type" value="Genomic_DNA"/>
</dbReference>
<evidence type="ECO:0000313" key="2">
    <source>
        <dbReference type="EMBL" id="KAF5175772.1"/>
    </source>
</evidence>
<evidence type="ECO:0000256" key="1">
    <source>
        <dbReference type="SAM" id="MobiDB-lite"/>
    </source>
</evidence>
<feature type="non-terminal residue" evidence="2">
    <location>
        <position position="67"/>
    </location>
</feature>
<proteinExistence type="predicted"/>